<dbReference type="eggNOG" id="arCOG01676">
    <property type="taxonomic scope" value="Archaea"/>
</dbReference>
<feature type="domain" description="THIF-type NAD/FAD binding fold" evidence="1">
    <location>
        <begin position="2"/>
        <end position="164"/>
    </location>
</feature>
<reference evidence="2 3" key="1">
    <citation type="journal article" date="2008" name="Genome Biol.">
        <title>A genomic analysis of the archaeal system Ignicoccus hospitalis-Nanoarchaeum equitans.</title>
        <authorList>
            <person name="Podar M."/>
            <person name="Anderson I."/>
            <person name="Makarova K.S."/>
            <person name="Elkins J.G."/>
            <person name="Ivanova N."/>
            <person name="Wall M.A."/>
            <person name="Lykidis A."/>
            <person name="Mavromatis K."/>
            <person name="Sun H."/>
            <person name="Hudson M.E."/>
            <person name="Chen W."/>
            <person name="Deciu C."/>
            <person name="Hutchison D."/>
            <person name="Eads J.R."/>
            <person name="Anderson A."/>
            <person name="Fernandes F."/>
            <person name="Szeto E."/>
            <person name="Lapidus A."/>
            <person name="Kyrpides N.C."/>
            <person name="Saier M.H.Jr."/>
            <person name="Richardson P.M."/>
            <person name="Rachel R."/>
            <person name="Huber H."/>
            <person name="Eisen J.A."/>
            <person name="Koonin E.V."/>
            <person name="Keller M."/>
            <person name="Stetter K.O."/>
        </authorList>
    </citation>
    <scope>NUCLEOTIDE SEQUENCE [LARGE SCALE GENOMIC DNA]</scope>
    <source>
        <strain evidence="3">KIN4/I / DSM 18386 / JCM 14125</strain>
    </source>
</reference>
<dbReference type="STRING" id="453591.Igni_0115"/>
<dbReference type="InterPro" id="IPR000594">
    <property type="entry name" value="ThiF_NAD_FAD-bd"/>
</dbReference>
<protein>
    <submittedName>
        <fullName evidence="2">UBA/THIF-type NAD/FAD binding protein</fullName>
    </submittedName>
</protein>
<dbReference type="KEGG" id="iho:Igni_0115"/>
<evidence type="ECO:0000259" key="1">
    <source>
        <dbReference type="Pfam" id="PF00899"/>
    </source>
</evidence>
<proteinExistence type="predicted"/>
<accession>A8A8P7</accession>
<keyword evidence="3" id="KW-1185">Reference proteome</keyword>
<dbReference type="HOGENOM" id="CLU_1567123_0_0_2"/>
<dbReference type="Gene3D" id="3.40.50.720">
    <property type="entry name" value="NAD(P)-binding Rossmann-like Domain"/>
    <property type="match status" value="1"/>
</dbReference>
<gene>
    <name evidence="2" type="ordered locus">Igni_0115</name>
</gene>
<name>A8A8P7_IGNH4</name>
<dbReference type="SUPFAM" id="SSF69572">
    <property type="entry name" value="Activating enzymes of the ubiquitin-like proteins"/>
    <property type="match status" value="1"/>
</dbReference>
<evidence type="ECO:0000313" key="3">
    <source>
        <dbReference type="Proteomes" id="UP000000262"/>
    </source>
</evidence>
<dbReference type="Pfam" id="PF00899">
    <property type="entry name" value="ThiF"/>
    <property type="match status" value="1"/>
</dbReference>
<sequence length="170" mass="19114">MAKGGWKEFVLVDPDVIEEKNLYTQAYFPEDVGKRKVFALKKKLEALGARAEAVPSAVEDVIDDLPEAPLALALTDNIPSRIRVEEKYKTLHAMVRPGLGILLMTNDNLKLRDIMREGKHVGPQEVTMVTLVASVAAREALEYLSRGSSVLEGKMLLITPYKFEFWWKKS</sequence>
<organism evidence="2 3">
    <name type="scientific">Ignicoccus hospitalis (strain KIN4/I / DSM 18386 / JCM 14125)</name>
    <dbReference type="NCBI Taxonomy" id="453591"/>
    <lineage>
        <taxon>Archaea</taxon>
        <taxon>Thermoproteota</taxon>
        <taxon>Thermoprotei</taxon>
        <taxon>Desulfurococcales</taxon>
        <taxon>Desulfurococcaceae</taxon>
        <taxon>Ignicoccus</taxon>
    </lineage>
</organism>
<dbReference type="InterPro" id="IPR035985">
    <property type="entry name" value="Ubiquitin-activating_enz"/>
</dbReference>
<dbReference type="EMBL" id="CP000816">
    <property type="protein sequence ID" value="ABU81299.1"/>
    <property type="molecule type" value="Genomic_DNA"/>
</dbReference>
<dbReference type="Proteomes" id="UP000000262">
    <property type="component" value="Chromosome"/>
</dbReference>
<dbReference type="AlphaFoldDB" id="A8A8P7"/>
<dbReference type="GO" id="GO:0008641">
    <property type="term" value="F:ubiquitin-like modifier activating enzyme activity"/>
    <property type="evidence" value="ECO:0007669"/>
    <property type="project" value="InterPro"/>
</dbReference>
<evidence type="ECO:0000313" key="2">
    <source>
        <dbReference type="EMBL" id="ABU81299.1"/>
    </source>
</evidence>